<evidence type="ECO:0000256" key="1">
    <source>
        <dbReference type="ARBA" id="ARBA00022723"/>
    </source>
</evidence>
<protein>
    <recommendedName>
        <fullName evidence="5">Zinc finger PHD-type domain-containing protein</fullName>
    </recommendedName>
</protein>
<dbReference type="InterPro" id="IPR004146">
    <property type="entry name" value="DC1"/>
</dbReference>
<dbReference type="GO" id="GO:0008270">
    <property type="term" value="F:zinc ion binding"/>
    <property type="evidence" value="ECO:0007669"/>
    <property type="project" value="UniProtKB-KW"/>
</dbReference>
<keyword evidence="2" id="KW-0677">Repeat</keyword>
<name>A0ABC8SPQ9_9AQUA</name>
<accession>A0ABC8SPQ9</accession>
<dbReference type="Proteomes" id="UP001642360">
    <property type="component" value="Unassembled WGS sequence"/>
</dbReference>
<dbReference type="SMART" id="SM00249">
    <property type="entry name" value="PHD"/>
    <property type="match status" value="4"/>
</dbReference>
<feature type="domain" description="Zinc finger PHD-type" evidence="5">
    <location>
        <begin position="506"/>
        <end position="588"/>
    </location>
</feature>
<gene>
    <name evidence="6" type="ORF">ILEXP_LOCUS25732</name>
</gene>
<evidence type="ECO:0000259" key="5">
    <source>
        <dbReference type="SMART" id="SM00249"/>
    </source>
</evidence>
<evidence type="ECO:0000256" key="2">
    <source>
        <dbReference type="ARBA" id="ARBA00022737"/>
    </source>
</evidence>
<dbReference type="PANTHER" id="PTHR32410:SF216">
    <property type="entry name" value="PHORBOL-ESTER_DAG-TYPE DOMAIN-CONTAINING PROTEIN"/>
    <property type="match status" value="1"/>
</dbReference>
<evidence type="ECO:0000313" key="7">
    <source>
        <dbReference type="Proteomes" id="UP001642360"/>
    </source>
</evidence>
<dbReference type="PANTHER" id="PTHR32410">
    <property type="entry name" value="CYSTEINE/HISTIDINE-RICH C1 DOMAIN FAMILY PROTEIN"/>
    <property type="match status" value="1"/>
</dbReference>
<organism evidence="6 7">
    <name type="scientific">Ilex paraguariensis</name>
    <name type="common">yerba mate</name>
    <dbReference type="NCBI Taxonomy" id="185542"/>
    <lineage>
        <taxon>Eukaryota</taxon>
        <taxon>Viridiplantae</taxon>
        <taxon>Streptophyta</taxon>
        <taxon>Embryophyta</taxon>
        <taxon>Tracheophyta</taxon>
        <taxon>Spermatophyta</taxon>
        <taxon>Magnoliopsida</taxon>
        <taxon>eudicotyledons</taxon>
        <taxon>Gunneridae</taxon>
        <taxon>Pentapetalae</taxon>
        <taxon>asterids</taxon>
        <taxon>campanulids</taxon>
        <taxon>Aquifoliales</taxon>
        <taxon>Aquifoliaceae</taxon>
        <taxon>Ilex</taxon>
    </lineage>
</organism>
<feature type="domain" description="Zinc finger PHD-type" evidence="5">
    <location>
        <begin position="330"/>
        <end position="391"/>
    </location>
</feature>
<dbReference type="AlphaFoldDB" id="A0ABC8SPQ9"/>
<sequence length="597" mass="70087">MEKVEHFSHIHPLICTEVREVNLYIHCYMCRKSISDVVYWCDKCDCYLHKRCAELPTKIEDPLHRQHLLTMRGDFQENVCTSLSFMFGSRLYPVNEDYRCSLCRESRGGNHDCFFYNCVDCEYYICLPCYLEQRVIMSEFHEHPLTFLFRPASFYCNACDKENNDSSSYICHTCNIWIHKSCASFLSTIQFDDQHHPLTLVKLPSSDLSKSTYICKICGTKIYPRKENWLYYCALCEYSIHVRCSISRSKLLRDGESENKNNEHLYHHLVHFPLTDDFVVLARHPAAQISHEEINRETNIKHWSHDHQLILYDGQNNTVTKHEMKHDIISCNGCVQRIALPFYSCDRCNYFLHISCVNLPAELERPNHSAHLFWRSRGTKPHSLFKCRSCSLYGNGFFYAVVDTGYLAFFIRGEALPTLHLKCTFLPNTILHEAHEHPLVQISHLRIECRACHVTCHGIGYRCNKKCNFGICFHCALLPRTLRHRWDAHPLILSYAPIKDHPDEYYCEICEIEIKSGCWIYHCRDCDQSFHPECVQDKYSNVKFGGTHKVEDHPHPLTFTRRVKKVTNYNCGHPFDDEKPLYECAECHFTICLDCIH</sequence>
<dbReference type="SUPFAM" id="SSF57889">
    <property type="entry name" value="Cysteine-rich domain"/>
    <property type="match status" value="5"/>
</dbReference>
<reference evidence="6 7" key="1">
    <citation type="submission" date="2024-02" db="EMBL/GenBank/DDBJ databases">
        <authorList>
            <person name="Vignale AGUSTIN F."/>
            <person name="Sosa J E."/>
            <person name="Modenutti C."/>
        </authorList>
    </citation>
    <scope>NUCLEOTIDE SEQUENCE [LARGE SCALE GENOMIC DNA]</scope>
</reference>
<feature type="domain" description="Zinc finger PHD-type" evidence="5">
    <location>
        <begin position="26"/>
        <end position="104"/>
    </location>
</feature>
<dbReference type="InterPro" id="IPR046349">
    <property type="entry name" value="C1-like_sf"/>
</dbReference>
<dbReference type="EMBL" id="CAUOFW020002959">
    <property type="protein sequence ID" value="CAK9157179.1"/>
    <property type="molecule type" value="Genomic_DNA"/>
</dbReference>
<dbReference type="Pfam" id="PF03107">
    <property type="entry name" value="C1_2"/>
    <property type="match status" value="4"/>
</dbReference>
<dbReference type="InterPro" id="IPR001965">
    <property type="entry name" value="Znf_PHD"/>
</dbReference>
<evidence type="ECO:0000256" key="3">
    <source>
        <dbReference type="ARBA" id="ARBA00022771"/>
    </source>
</evidence>
<feature type="domain" description="Zinc finger PHD-type" evidence="5">
    <location>
        <begin position="155"/>
        <end position="219"/>
    </location>
</feature>
<keyword evidence="7" id="KW-1185">Reference proteome</keyword>
<keyword evidence="1" id="KW-0479">Metal-binding</keyword>
<evidence type="ECO:0000313" key="6">
    <source>
        <dbReference type="EMBL" id="CAK9157179.1"/>
    </source>
</evidence>
<comment type="caution">
    <text evidence="6">The sequence shown here is derived from an EMBL/GenBank/DDBJ whole genome shotgun (WGS) entry which is preliminary data.</text>
</comment>
<dbReference type="InterPro" id="IPR053192">
    <property type="entry name" value="Vacuole_Formation_Reg"/>
</dbReference>
<proteinExistence type="predicted"/>
<evidence type="ECO:0000256" key="4">
    <source>
        <dbReference type="ARBA" id="ARBA00022833"/>
    </source>
</evidence>
<keyword evidence="4" id="KW-0862">Zinc</keyword>
<keyword evidence="3" id="KW-0863">Zinc-finger</keyword>